<evidence type="ECO:0000313" key="1">
    <source>
        <dbReference type="EMBL" id="KKN83535.1"/>
    </source>
</evidence>
<name>A0A0F9TR45_9ZZZZ</name>
<protein>
    <submittedName>
        <fullName evidence="1">Uncharacterized protein</fullName>
    </submittedName>
</protein>
<accession>A0A0F9TR45</accession>
<reference evidence="1" key="1">
    <citation type="journal article" date="2015" name="Nature">
        <title>Complex archaea that bridge the gap between prokaryotes and eukaryotes.</title>
        <authorList>
            <person name="Spang A."/>
            <person name="Saw J.H."/>
            <person name="Jorgensen S.L."/>
            <person name="Zaremba-Niedzwiedzka K."/>
            <person name="Martijn J."/>
            <person name="Lind A.E."/>
            <person name="van Eijk R."/>
            <person name="Schleper C."/>
            <person name="Guy L."/>
            <person name="Ettema T.J."/>
        </authorList>
    </citation>
    <scope>NUCLEOTIDE SEQUENCE</scope>
</reference>
<organism evidence="1">
    <name type="scientific">marine sediment metagenome</name>
    <dbReference type="NCBI Taxonomy" id="412755"/>
    <lineage>
        <taxon>unclassified sequences</taxon>
        <taxon>metagenomes</taxon>
        <taxon>ecological metagenomes</taxon>
    </lineage>
</organism>
<sequence>MTDKLTFGPVRIEEDIHVEVEVAPGWLDDKDDWEALRRRAEIVAKEIKRHVDGWASVGVRSKSKEVCPFCCNDWEVVEEGDGFNMPPGTPLCCEKAQEAFKATAEGASG</sequence>
<proteinExistence type="predicted"/>
<comment type="caution">
    <text evidence="1">The sequence shown here is derived from an EMBL/GenBank/DDBJ whole genome shotgun (WGS) entry which is preliminary data.</text>
</comment>
<dbReference type="AlphaFoldDB" id="A0A0F9TR45"/>
<gene>
    <name evidence="1" type="ORF">LCGC14_0297740</name>
</gene>
<dbReference type="EMBL" id="LAZR01000183">
    <property type="protein sequence ID" value="KKN83535.1"/>
    <property type="molecule type" value="Genomic_DNA"/>
</dbReference>